<dbReference type="PANTHER" id="PTHR48098">
    <property type="entry name" value="ENTEROCHELIN ESTERASE-RELATED"/>
    <property type="match status" value="1"/>
</dbReference>
<feature type="transmembrane region" description="Helical" evidence="5">
    <location>
        <begin position="199"/>
        <end position="215"/>
    </location>
</feature>
<feature type="transmembrane region" description="Helical" evidence="5">
    <location>
        <begin position="221"/>
        <end position="240"/>
    </location>
</feature>
<evidence type="ECO:0000259" key="6">
    <source>
        <dbReference type="Pfam" id="PF04932"/>
    </source>
</evidence>
<dbReference type="Gene3D" id="3.40.50.1820">
    <property type="entry name" value="alpha/beta hydrolase"/>
    <property type="match status" value="1"/>
</dbReference>
<feature type="transmembrane region" description="Helical" evidence="5">
    <location>
        <begin position="338"/>
        <end position="361"/>
    </location>
</feature>
<keyword evidence="3 5" id="KW-1133">Transmembrane helix</keyword>
<dbReference type="Pfam" id="PF00756">
    <property type="entry name" value="Esterase"/>
    <property type="match status" value="1"/>
</dbReference>
<reference evidence="7 8" key="1">
    <citation type="submission" date="2016-10" db="EMBL/GenBank/DDBJ databases">
        <authorList>
            <person name="de Groot N.N."/>
        </authorList>
    </citation>
    <scope>NUCLEOTIDE SEQUENCE [LARGE SCALE GENOMIC DNA]</scope>
    <source>
        <strain evidence="7 8">DSM 24956</strain>
    </source>
</reference>
<dbReference type="Proteomes" id="UP000199595">
    <property type="component" value="Unassembled WGS sequence"/>
</dbReference>
<feature type="transmembrane region" description="Helical" evidence="5">
    <location>
        <begin position="12"/>
        <end position="37"/>
    </location>
</feature>
<evidence type="ECO:0000313" key="8">
    <source>
        <dbReference type="Proteomes" id="UP000199595"/>
    </source>
</evidence>
<evidence type="ECO:0000256" key="1">
    <source>
        <dbReference type="ARBA" id="ARBA00004141"/>
    </source>
</evidence>
<proteinExistence type="predicted"/>
<feature type="transmembrane region" description="Helical" evidence="5">
    <location>
        <begin position="426"/>
        <end position="444"/>
    </location>
</feature>
<dbReference type="PANTHER" id="PTHR48098:SF3">
    <property type="entry name" value="IRON(III) ENTEROBACTIN ESTERASE"/>
    <property type="match status" value="1"/>
</dbReference>
<dbReference type="AlphaFoldDB" id="A0A1H2WQ03"/>
<dbReference type="RefSeq" id="WP_090121102.1">
    <property type="nucleotide sequence ID" value="NZ_FNNJ01000002.1"/>
</dbReference>
<sequence length="832" mass="96501">MKTKSHQILNKVFILITLFFSLLLIVSPVFSFVFTKYRVLPTYYFLIGSLFCWLLFIPFNLYKKINFKVYLFDVVLLIFSIYIILNFSIKSLYPFSYKYFLYTICYLCCILLFRYSYFFKKDTINKILFIQSGFIALITLIEACWTILQYFNVLKITNEFFTVTGSFTTPSALGSFLSTTLIILIGCFFFYLKTLKSKFLFSIAVIPIIIAIILSESRTSWIAVTTGIIFYLATSQKIIIKWKQTSKKIKALVTSVFIMLLIPISYLLYLLKPDSVDGRWLIYKISSQAIAEKTLFGYGLFNFSGYYNTFKANYFLETNRPWEEIKIANYVSTAMNDYLLVLFEIGIVGFLLIIIFFYFLFKDVKINHITRIAIATLACIGVQALFTSILYNNITVLLGCWSIGILMNQQQKPLFIFKKNHVQKTILSVLLSSIGVIGLVALNNKYIATKNYIKKEPSNSKYFIGNPNFEFDLGKRSFNQGDKKNGLIHMENAFIKSSYPKLNRKLISIYTSIGNYKKAEESLQLNIGLEPYRFQPRMDYLKFLIRTNNVNKQIEIAQSIIDLPIKIPSDTIQTFKNYASKIIESNLKHKNRKGSIQGTLSRTKKIKSKILNKTLLYNVYLPPANKITEKLPVIYINDGFNYIRHGKTQKVLDSLISYGAIKPIIAVFLEPKDAFNLKNNIRQNLFLCNSDFVDFFTKEFIPSIEKRYPVSNHKNDRAILGVSFGGLAAAYIANKAPNHFKYIAMQSPAFHPCRDIYRSYNTNPKRNFKMFMSYGTGKDTEKQDIPMINILNKKGYELKVRRIEGGNHKWNVWKKQIDEILIYFFETKILDH</sequence>
<dbReference type="Pfam" id="PF04932">
    <property type="entry name" value="Wzy_C"/>
    <property type="match status" value="1"/>
</dbReference>
<feature type="transmembrane region" description="Helical" evidence="5">
    <location>
        <begin position="43"/>
        <end position="62"/>
    </location>
</feature>
<feature type="transmembrane region" description="Helical" evidence="5">
    <location>
        <begin position="171"/>
        <end position="192"/>
    </location>
</feature>
<feature type="transmembrane region" description="Helical" evidence="5">
    <location>
        <begin position="252"/>
        <end position="271"/>
    </location>
</feature>
<dbReference type="SUPFAM" id="SSF53474">
    <property type="entry name" value="alpha/beta-Hydrolases"/>
    <property type="match status" value="1"/>
</dbReference>
<evidence type="ECO:0000256" key="4">
    <source>
        <dbReference type="ARBA" id="ARBA00023136"/>
    </source>
</evidence>
<feature type="domain" description="O-antigen ligase-related" evidence="6">
    <location>
        <begin position="204"/>
        <end position="354"/>
    </location>
</feature>
<name>A0A1H2WQ03_9FLAO</name>
<keyword evidence="4 5" id="KW-0472">Membrane</keyword>
<dbReference type="InterPro" id="IPR029058">
    <property type="entry name" value="AB_hydrolase_fold"/>
</dbReference>
<evidence type="ECO:0000256" key="5">
    <source>
        <dbReference type="SAM" id="Phobius"/>
    </source>
</evidence>
<dbReference type="OrthoDB" id="1454576at2"/>
<feature type="transmembrane region" description="Helical" evidence="5">
    <location>
        <begin position="69"/>
        <end position="89"/>
    </location>
</feature>
<gene>
    <name evidence="7" type="ORF">SAMN05444411_102255</name>
</gene>
<dbReference type="InterPro" id="IPR000801">
    <property type="entry name" value="Esterase-like"/>
</dbReference>
<protein>
    <submittedName>
        <fullName evidence="7">Enterochelin esterase</fullName>
    </submittedName>
</protein>
<dbReference type="InterPro" id="IPR050583">
    <property type="entry name" value="Mycobacterial_A85_antigen"/>
</dbReference>
<evidence type="ECO:0000256" key="2">
    <source>
        <dbReference type="ARBA" id="ARBA00022692"/>
    </source>
</evidence>
<comment type="subcellular location">
    <subcellularLocation>
        <location evidence="1">Membrane</location>
        <topology evidence="1">Multi-pass membrane protein</topology>
    </subcellularLocation>
</comment>
<accession>A0A1H2WQ03</accession>
<dbReference type="InterPro" id="IPR007016">
    <property type="entry name" value="O-antigen_ligase-rel_domated"/>
</dbReference>
<evidence type="ECO:0000256" key="3">
    <source>
        <dbReference type="ARBA" id="ARBA00022989"/>
    </source>
</evidence>
<dbReference type="STRING" id="762486.SAMN05444411_102255"/>
<feature type="transmembrane region" description="Helical" evidence="5">
    <location>
        <begin position="127"/>
        <end position="151"/>
    </location>
</feature>
<dbReference type="GO" id="GO:0016020">
    <property type="term" value="C:membrane"/>
    <property type="evidence" value="ECO:0007669"/>
    <property type="project" value="UniProtKB-SubCell"/>
</dbReference>
<dbReference type="EMBL" id="FNNJ01000002">
    <property type="protein sequence ID" value="SDW82635.1"/>
    <property type="molecule type" value="Genomic_DNA"/>
</dbReference>
<feature type="transmembrane region" description="Helical" evidence="5">
    <location>
        <begin position="95"/>
        <end position="115"/>
    </location>
</feature>
<organism evidence="7 8">
    <name type="scientific">Lutibacter oricola</name>
    <dbReference type="NCBI Taxonomy" id="762486"/>
    <lineage>
        <taxon>Bacteria</taxon>
        <taxon>Pseudomonadati</taxon>
        <taxon>Bacteroidota</taxon>
        <taxon>Flavobacteriia</taxon>
        <taxon>Flavobacteriales</taxon>
        <taxon>Flavobacteriaceae</taxon>
        <taxon>Lutibacter</taxon>
    </lineage>
</organism>
<feature type="transmembrane region" description="Helical" evidence="5">
    <location>
        <begin position="373"/>
        <end position="406"/>
    </location>
</feature>
<keyword evidence="8" id="KW-1185">Reference proteome</keyword>
<keyword evidence="2 5" id="KW-0812">Transmembrane</keyword>
<evidence type="ECO:0000313" key="7">
    <source>
        <dbReference type="EMBL" id="SDW82635.1"/>
    </source>
</evidence>